<feature type="compositionally biased region" description="Acidic residues" evidence="1">
    <location>
        <begin position="1033"/>
        <end position="1043"/>
    </location>
</feature>
<feature type="compositionally biased region" description="Polar residues" evidence="1">
    <location>
        <begin position="684"/>
        <end position="696"/>
    </location>
</feature>
<dbReference type="EMBL" id="KE361652">
    <property type="protein sequence ID" value="EPQ25681.1"/>
    <property type="molecule type" value="Genomic_DNA"/>
</dbReference>
<feature type="compositionally biased region" description="Low complexity" evidence="1">
    <location>
        <begin position="1125"/>
        <end position="1139"/>
    </location>
</feature>
<feature type="region of interest" description="Disordered" evidence="1">
    <location>
        <begin position="346"/>
        <end position="416"/>
    </location>
</feature>
<feature type="compositionally biased region" description="Basic and acidic residues" evidence="1">
    <location>
        <begin position="347"/>
        <end position="362"/>
    </location>
</feature>
<dbReference type="AlphaFoldDB" id="A0A061H4W5"/>
<feature type="compositionally biased region" description="Basic and acidic residues" evidence="1">
    <location>
        <begin position="910"/>
        <end position="919"/>
    </location>
</feature>
<evidence type="ECO:0000313" key="3">
    <source>
        <dbReference type="Proteomes" id="UP000053664"/>
    </source>
</evidence>
<feature type="compositionally biased region" description="Basic and acidic residues" evidence="1">
    <location>
        <begin position="861"/>
        <end position="881"/>
    </location>
</feature>
<name>A0A061H4W5_9BASI</name>
<feature type="compositionally biased region" description="Polar residues" evidence="1">
    <location>
        <begin position="106"/>
        <end position="122"/>
    </location>
</feature>
<dbReference type="GeneID" id="19320824"/>
<reference evidence="2 3" key="1">
    <citation type="journal article" date="2013" name="Plant Cell">
        <title>The transition from a phytopathogenic smut ancestor to an anamorphic biocontrol agent deciphered by comparative whole-genome analysis.</title>
        <authorList>
            <person name="Lefebvre F."/>
            <person name="Joly D.L."/>
            <person name="Labbe C."/>
            <person name="Teichmann B."/>
            <person name="Linning R."/>
            <person name="Belzile F."/>
            <person name="Bakkeren G."/>
            <person name="Belanger R.R."/>
        </authorList>
    </citation>
    <scope>NUCLEOTIDE SEQUENCE [LARGE SCALE GENOMIC DNA]</scope>
    <source>
        <strain evidence="2 3">PF-1</strain>
    </source>
</reference>
<feature type="region of interest" description="Disordered" evidence="1">
    <location>
        <begin position="779"/>
        <end position="894"/>
    </location>
</feature>
<feature type="compositionally biased region" description="Low complexity" evidence="1">
    <location>
        <begin position="363"/>
        <end position="373"/>
    </location>
</feature>
<feature type="compositionally biased region" description="Low complexity" evidence="1">
    <location>
        <begin position="998"/>
        <end position="1007"/>
    </location>
</feature>
<feature type="compositionally biased region" description="Pro residues" evidence="1">
    <location>
        <begin position="1112"/>
        <end position="1124"/>
    </location>
</feature>
<gene>
    <name evidence="2" type="ORF">PFL1_06753</name>
</gene>
<feature type="compositionally biased region" description="Basic and acidic residues" evidence="1">
    <location>
        <begin position="791"/>
        <end position="802"/>
    </location>
</feature>
<feature type="region of interest" description="Disordered" evidence="1">
    <location>
        <begin position="910"/>
        <end position="930"/>
    </location>
</feature>
<feature type="region of interest" description="Disordered" evidence="1">
    <location>
        <begin position="540"/>
        <end position="761"/>
    </location>
</feature>
<feature type="compositionally biased region" description="Basic and acidic residues" evidence="1">
    <location>
        <begin position="816"/>
        <end position="829"/>
    </location>
</feature>
<dbReference type="KEGG" id="pfp:PFL1_06753"/>
<organism evidence="2 3">
    <name type="scientific">Pseudozyma flocculosa PF-1</name>
    <dbReference type="NCBI Taxonomy" id="1277687"/>
    <lineage>
        <taxon>Eukaryota</taxon>
        <taxon>Fungi</taxon>
        <taxon>Dikarya</taxon>
        <taxon>Basidiomycota</taxon>
        <taxon>Ustilaginomycotina</taxon>
        <taxon>Ustilaginomycetes</taxon>
        <taxon>Ustilaginales</taxon>
        <taxon>Ustilaginaceae</taxon>
        <taxon>Pseudozyma</taxon>
    </lineage>
</organism>
<sequence length="1191" mass="127518">MAANRLQPTGWIRASDSPAPAPAHPATSHRRSPAKRVLSATRHTQKENHPNARLINSDSPRPSPARRLALQERPDNYQPAPSPTPAKRSAPSWSDSAAKPKRLKPTASTGDKTMQTTLSAFLQKQPRLAPQSATSPTTPVASSTRNENLAAPRHQPASATCQRPQPPPAQPLLDADDDQEVFQRAQKMLKSGRFGSIPRSVRPSASDASFAARRAMASPDTSPSRPSTSERAQISPGRDAPAPPAPRRTSPLHRQIEAPRSHPPPPSRPRRAVAPRAHTTEPRPARPEDAQETPFMHEPLSNFKPFPWQERSRPLMAQLKRRAGIRETQIQEDERRLAAARLAQAHRRMEVDEPDPDLKRVPEAAGPAASGEAVEGHEDMDETQPIGAEGGEYEDEPLDDGMAAVAGPSRQPLRSDSAGRGIAAAEAGKHTHATETMGMSCVVLPEGDADADGHDNLDAAGANVSGPALVPLRGPLERHRPVDRLQTVLRSPRTNRRVYALETQFKDGAARTHSAPDLGPATVRAEGGRTMPMPAQLESAQASMPKGLRRPNVRSEPTPSQDSASSRSREPLMPPPSELRAIFGGSSPLTIPSSEEQSTSSGRPDSAVCPTTSTTPHQEVTAESGRDGGISESALAFSSSSDTPDPRHGPQDETYRDPDEDVLRRQLLKTPQRWLPPRKAALSTGKSSARQSPQVTRSGGRSQPPSPPQRQNNDAITDLAGQHQATDAEPASRAADNDDETQPLAWETDSDDEGNASEQADLRLARALNEQAVRLRASQVRSALGGGETQADDHGPGLHQRNDLGSAATSDDDARDQERRRLQTCDLHRVRGFRRRSGVAGLTHESLPAMLSHWSPPRFSPRREPAGPEHGQGRSNEDGRRAVLNSPSPGGTDRFSAILAALHRARKDEAAEEAARAGEHAVSLSADDASKRLDGQSDLARFGFSRQPCSGATKRPSASAPVTAAEAKAPLSFDLRDELSDDEDERCEREADDGPTEELLGAAADEASGGGGGGGGHAQQHGASRQQRRDEDRVDVDEDDDDATQPLAWSSDYEGGNADGPPRISQATNDSETLPFSLEARLIAERAAVLEARSDDPTSSDDREGDVTITGPPRPPSPLPPPLQPLSSSPTSSPSLSTTVRRGLERTMSSRSTLSTVGGSMPSSSQGSKDWMPGVSMSGADDAAMRFVHGR</sequence>
<feature type="compositionally biased region" description="Basic and acidic residues" evidence="1">
    <location>
        <begin position="644"/>
        <end position="664"/>
    </location>
</feature>
<dbReference type="eggNOG" id="ENOG502RR7S">
    <property type="taxonomic scope" value="Eukaryota"/>
</dbReference>
<feature type="compositionally biased region" description="Basic and acidic residues" evidence="1">
    <location>
        <begin position="278"/>
        <end position="289"/>
    </location>
</feature>
<protein>
    <submittedName>
        <fullName evidence="2">Uncharacterized protein</fullName>
    </submittedName>
</protein>
<feature type="compositionally biased region" description="Polar residues" evidence="1">
    <location>
        <begin position="587"/>
        <end position="618"/>
    </location>
</feature>
<accession>A0A061H4W5</accession>
<feature type="compositionally biased region" description="Polar residues" evidence="1">
    <location>
        <begin position="1065"/>
        <end position="1074"/>
    </location>
</feature>
<feature type="compositionally biased region" description="Basic and acidic residues" evidence="1">
    <location>
        <begin position="1092"/>
        <end position="1106"/>
    </location>
</feature>
<feature type="region of interest" description="Disordered" evidence="1">
    <location>
        <begin position="507"/>
        <end position="528"/>
    </location>
</feature>
<feature type="compositionally biased region" description="Polar residues" evidence="1">
    <location>
        <begin position="1147"/>
        <end position="1168"/>
    </location>
</feature>
<feature type="compositionally biased region" description="Low complexity" evidence="1">
    <location>
        <begin position="631"/>
        <end position="641"/>
    </location>
</feature>
<evidence type="ECO:0000313" key="2">
    <source>
        <dbReference type="EMBL" id="EPQ25681.1"/>
    </source>
</evidence>
<feature type="compositionally biased region" description="Low complexity" evidence="1">
    <location>
        <begin position="129"/>
        <end position="144"/>
    </location>
</feature>
<feature type="compositionally biased region" description="Acidic residues" evidence="1">
    <location>
        <begin position="979"/>
        <end position="996"/>
    </location>
</feature>
<feature type="region of interest" description="Disordered" evidence="1">
    <location>
        <begin position="1"/>
        <end position="311"/>
    </location>
</feature>
<feature type="compositionally biased region" description="Polar residues" evidence="1">
    <location>
        <begin position="555"/>
        <end position="566"/>
    </location>
</feature>
<evidence type="ECO:0000256" key="1">
    <source>
        <dbReference type="SAM" id="MobiDB-lite"/>
    </source>
</evidence>
<feature type="compositionally biased region" description="Low complexity" evidence="1">
    <location>
        <begin position="202"/>
        <end position="229"/>
    </location>
</feature>
<dbReference type="RefSeq" id="XP_007882490.1">
    <property type="nucleotide sequence ID" value="XM_007884299.1"/>
</dbReference>
<feature type="region of interest" description="Disordered" evidence="1">
    <location>
        <begin position="942"/>
        <end position="1191"/>
    </location>
</feature>
<dbReference type="HOGENOM" id="CLU_271828_0_0_1"/>
<dbReference type="Proteomes" id="UP000053664">
    <property type="component" value="Unassembled WGS sequence"/>
</dbReference>
<feature type="compositionally biased region" description="Gly residues" evidence="1">
    <location>
        <begin position="1008"/>
        <end position="1017"/>
    </location>
</feature>
<proteinExistence type="predicted"/>